<evidence type="ECO:0000256" key="5">
    <source>
        <dbReference type="ARBA" id="ARBA00022737"/>
    </source>
</evidence>
<comment type="similarity">
    <text evidence="2">Belongs to the NCF2/NOXA1 family.</text>
</comment>
<comment type="subcellular location">
    <subcellularLocation>
        <location evidence="1">Cytoplasm</location>
    </subcellularLocation>
</comment>
<evidence type="ECO:0000256" key="8">
    <source>
        <dbReference type="SAM" id="MobiDB-lite"/>
    </source>
</evidence>
<feature type="compositionally biased region" description="Polar residues" evidence="8">
    <location>
        <begin position="229"/>
        <end position="238"/>
    </location>
</feature>
<dbReference type="PROSITE" id="PS50005">
    <property type="entry name" value="TPR"/>
    <property type="match status" value="1"/>
</dbReference>
<gene>
    <name evidence="10" type="ORF">TWF718_004164</name>
</gene>
<dbReference type="SUPFAM" id="SSF48452">
    <property type="entry name" value="TPR-like"/>
    <property type="match status" value="1"/>
</dbReference>
<proteinExistence type="inferred from homology"/>
<evidence type="ECO:0000256" key="7">
    <source>
        <dbReference type="PROSITE-ProRule" id="PRU00339"/>
    </source>
</evidence>
<name>A0AAN8N5U5_9PEZI</name>
<evidence type="ECO:0000313" key="10">
    <source>
        <dbReference type="EMBL" id="KAK6350986.1"/>
    </source>
</evidence>
<comment type="caution">
    <text evidence="10">The sequence shown here is derived from an EMBL/GenBank/DDBJ whole genome shotgun (WGS) entry which is preliminary data.</text>
</comment>
<keyword evidence="6 7" id="KW-0802">TPR repeat</keyword>
<dbReference type="PROSITE" id="PS51745">
    <property type="entry name" value="PB1"/>
    <property type="match status" value="1"/>
</dbReference>
<dbReference type="Gene3D" id="1.25.40.10">
    <property type="entry name" value="Tetratricopeptide repeat domain"/>
    <property type="match status" value="1"/>
</dbReference>
<sequence length="586" mass="65607">MAAVAKKQDIEAWVQALERYDHGDFKASIETFAHAGETSKALFNIGIIHATLGEHDEAIFAYKASITQDPYFAIAHFQRGVSNFLLGNFVEALKDFTNALRFLRENLYINYGQLGLKFCLYRCEVLFNRGLCYKYLDRKDKASRNFEYSAREKMVTDRHDVCDEAVGNGGEGYTVFSVPVGVVFRLTEGKTQTTLAPASVDAKKPTSSSNSSANAAHAKAKSLDETKTPQRGLTTLSKTRLLPKRSISTLNKGRIVDEAPSSGNSKPVQRSATTTGGRPRPPPLTELSKPSQRSLSTKKSGLELRKPEEQPSTKKSPLRSVTAKKSIAEVMNSGSSYLHSSSSSDESTHNKPLKSSTTVRKPDQTIKPLNIKKSIAELKPQNQKQKVLPPTPQQLKEKQLPTLPQGLPTSPEYSRKYKTEEMLPSIQLQRDGRDSGVGTEEEDGDSSDDDIPDYYGSEWSGRSRSSWATSVEECPEEEAEAERKDRMRLRRKTIAVEVVKRIKLKIHFEDDLIAMMITPDIKYKDFVSRVMDKLRIDWEGKIRFKDEDGHLVLLGDQEDLDGAIDICERAARETKNPVGKIEVWVR</sequence>
<evidence type="ECO:0000256" key="1">
    <source>
        <dbReference type="ARBA" id="ARBA00004496"/>
    </source>
</evidence>
<dbReference type="FunFam" id="1.25.40.10:FF:000017">
    <property type="entry name" value="NADPH oxidase regulator NoxR"/>
    <property type="match status" value="1"/>
</dbReference>
<dbReference type="InterPro" id="IPR000270">
    <property type="entry name" value="PB1_dom"/>
</dbReference>
<dbReference type="Pfam" id="PF13181">
    <property type="entry name" value="TPR_8"/>
    <property type="match status" value="1"/>
</dbReference>
<dbReference type="InterPro" id="IPR019734">
    <property type="entry name" value="TPR_rpt"/>
</dbReference>
<feature type="compositionally biased region" description="Low complexity" evidence="8">
    <location>
        <begin position="454"/>
        <end position="467"/>
    </location>
</feature>
<evidence type="ECO:0000256" key="6">
    <source>
        <dbReference type="ARBA" id="ARBA00022803"/>
    </source>
</evidence>
<dbReference type="GO" id="GO:0005737">
    <property type="term" value="C:cytoplasm"/>
    <property type="evidence" value="ECO:0007669"/>
    <property type="project" value="UniProtKB-SubCell"/>
</dbReference>
<dbReference type="SMART" id="SM00666">
    <property type="entry name" value="PB1"/>
    <property type="match status" value="1"/>
</dbReference>
<dbReference type="Proteomes" id="UP001313282">
    <property type="component" value="Unassembled WGS sequence"/>
</dbReference>
<dbReference type="InterPro" id="IPR011990">
    <property type="entry name" value="TPR-like_helical_dom_sf"/>
</dbReference>
<feature type="region of interest" description="Disordered" evidence="8">
    <location>
        <begin position="195"/>
        <end position="485"/>
    </location>
</feature>
<accession>A0AAN8N5U5</accession>
<feature type="compositionally biased region" description="Polar residues" evidence="8">
    <location>
        <begin position="261"/>
        <end position="272"/>
    </location>
</feature>
<reference evidence="10 11" key="1">
    <citation type="submission" date="2019-10" db="EMBL/GenBank/DDBJ databases">
        <authorList>
            <person name="Palmer J.M."/>
        </authorList>
    </citation>
    <scope>NUCLEOTIDE SEQUENCE [LARGE SCALE GENOMIC DNA]</scope>
    <source>
        <strain evidence="10 11">TWF718</strain>
    </source>
</reference>
<dbReference type="AlphaFoldDB" id="A0AAN8N5U5"/>
<evidence type="ECO:0000256" key="2">
    <source>
        <dbReference type="ARBA" id="ARBA00008051"/>
    </source>
</evidence>
<feature type="compositionally biased region" description="Low complexity" evidence="8">
    <location>
        <begin position="205"/>
        <end position="217"/>
    </location>
</feature>
<dbReference type="PANTHER" id="PTHR15175:SF0">
    <property type="entry name" value="SH3 DOMAIN-CONTAINING PROTEIN C23A1.17"/>
    <property type="match status" value="1"/>
</dbReference>
<feature type="repeat" description="TPR" evidence="7">
    <location>
        <begin position="39"/>
        <end position="72"/>
    </location>
</feature>
<keyword evidence="11" id="KW-1185">Reference proteome</keyword>
<evidence type="ECO:0000259" key="9">
    <source>
        <dbReference type="PROSITE" id="PS51745"/>
    </source>
</evidence>
<organism evidence="10 11">
    <name type="scientific">Orbilia javanica</name>
    <dbReference type="NCBI Taxonomy" id="47235"/>
    <lineage>
        <taxon>Eukaryota</taxon>
        <taxon>Fungi</taxon>
        <taxon>Dikarya</taxon>
        <taxon>Ascomycota</taxon>
        <taxon>Pezizomycotina</taxon>
        <taxon>Orbiliomycetes</taxon>
        <taxon>Orbiliales</taxon>
        <taxon>Orbiliaceae</taxon>
        <taxon>Orbilia</taxon>
    </lineage>
</organism>
<dbReference type="SMART" id="SM00028">
    <property type="entry name" value="TPR"/>
    <property type="match status" value="3"/>
</dbReference>
<keyword evidence="4" id="KW-0963">Cytoplasm</keyword>
<dbReference type="SUPFAM" id="SSF54277">
    <property type="entry name" value="CAD &amp; PB1 domains"/>
    <property type="match status" value="1"/>
</dbReference>
<protein>
    <recommendedName>
        <fullName evidence="9">PB1 domain-containing protein</fullName>
    </recommendedName>
</protein>
<dbReference type="Pfam" id="PF00564">
    <property type="entry name" value="PB1"/>
    <property type="match status" value="1"/>
</dbReference>
<evidence type="ECO:0000313" key="11">
    <source>
        <dbReference type="Proteomes" id="UP001313282"/>
    </source>
</evidence>
<evidence type="ECO:0000256" key="4">
    <source>
        <dbReference type="ARBA" id="ARBA00022490"/>
    </source>
</evidence>
<dbReference type="PANTHER" id="PTHR15175">
    <property type="entry name" value="NEUTROPHIL CYTOSOLIC FACTOR 2, NEUTROPHIL NADPH OXIDASE FACTOR 2"/>
    <property type="match status" value="1"/>
</dbReference>
<feature type="compositionally biased region" description="Polar residues" evidence="8">
    <location>
        <begin position="288"/>
        <end position="299"/>
    </location>
</feature>
<keyword evidence="5" id="KW-0677">Repeat</keyword>
<keyword evidence="3" id="KW-0728">SH3 domain</keyword>
<feature type="domain" description="PB1" evidence="9">
    <location>
        <begin position="501"/>
        <end position="586"/>
    </location>
</feature>
<evidence type="ECO:0000256" key="3">
    <source>
        <dbReference type="ARBA" id="ARBA00022443"/>
    </source>
</evidence>
<dbReference type="InterPro" id="IPR051864">
    <property type="entry name" value="NCF2_NOXA1"/>
</dbReference>
<feature type="compositionally biased region" description="Acidic residues" evidence="8">
    <location>
        <begin position="439"/>
        <end position="452"/>
    </location>
</feature>
<dbReference type="EMBL" id="JAVHNR010000002">
    <property type="protein sequence ID" value="KAK6350986.1"/>
    <property type="molecule type" value="Genomic_DNA"/>
</dbReference>
<dbReference type="Gene3D" id="3.10.20.90">
    <property type="entry name" value="Phosphatidylinositol 3-kinase Catalytic Subunit, Chain A, domain 1"/>
    <property type="match status" value="1"/>
</dbReference>
<dbReference type="InterPro" id="IPR053793">
    <property type="entry name" value="PB1-like"/>
</dbReference>
<feature type="compositionally biased region" description="Low complexity" evidence="8">
    <location>
        <begin position="333"/>
        <end position="345"/>
    </location>
</feature>
<feature type="compositionally biased region" description="Basic and acidic residues" evidence="8">
    <location>
        <begin position="300"/>
        <end position="312"/>
    </location>
</feature>